<dbReference type="InParanoid" id="W4JR55"/>
<protein>
    <submittedName>
        <fullName evidence="2">Uncharacterized protein</fullName>
    </submittedName>
</protein>
<evidence type="ECO:0000313" key="2">
    <source>
        <dbReference type="EMBL" id="ETW76052.1"/>
    </source>
</evidence>
<evidence type="ECO:0000313" key="3">
    <source>
        <dbReference type="Proteomes" id="UP000030671"/>
    </source>
</evidence>
<accession>W4JR55</accession>
<keyword evidence="3" id="KW-1185">Reference proteome</keyword>
<dbReference type="KEGG" id="hir:HETIRDRAFT_455648"/>
<dbReference type="RefSeq" id="XP_009552275.1">
    <property type="nucleotide sequence ID" value="XM_009553980.1"/>
</dbReference>
<reference evidence="2 3" key="1">
    <citation type="journal article" date="2012" name="New Phytol.">
        <title>Insight into trade-off between wood decay and parasitism from the genome of a fungal forest pathogen.</title>
        <authorList>
            <person name="Olson A."/>
            <person name="Aerts A."/>
            <person name="Asiegbu F."/>
            <person name="Belbahri L."/>
            <person name="Bouzid O."/>
            <person name="Broberg A."/>
            <person name="Canback B."/>
            <person name="Coutinho P.M."/>
            <person name="Cullen D."/>
            <person name="Dalman K."/>
            <person name="Deflorio G."/>
            <person name="van Diepen L.T."/>
            <person name="Dunand C."/>
            <person name="Duplessis S."/>
            <person name="Durling M."/>
            <person name="Gonthier P."/>
            <person name="Grimwood J."/>
            <person name="Fossdal C.G."/>
            <person name="Hansson D."/>
            <person name="Henrissat B."/>
            <person name="Hietala A."/>
            <person name="Himmelstrand K."/>
            <person name="Hoffmeister D."/>
            <person name="Hogberg N."/>
            <person name="James T.Y."/>
            <person name="Karlsson M."/>
            <person name="Kohler A."/>
            <person name="Kues U."/>
            <person name="Lee Y.H."/>
            <person name="Lin Y.C."/>
            <person name="Lind M."/>
            <person name="Lindquist E."/>
            <person name="Lombard V."/>
            <person name="Lucas S."/>
            <person name="Lunden K."/>
            <person name="Morin E."/>
            <person name="Murat C."/>
            <person name="Park J."/>
            <person name="Raffaello T."/>
            <person name="Rouze P."/>
            <person name="Salamov A."/>
            <person name="Schmutz J."/>
            <person name="Solheim H."/>
            <person name="Stahlberg J."/>
            <person name="Velez H."/>
            <person name="de Vries R.P."/>
            <person name="Wiebenga A."/>
            <person name="Woodward S."/>
            <person name="Yakovlev I."/>
            <person name="Garbelotto M."/>
            <person name="Martin F."/>
            <person name="Grigoriev I.V."/>
            <person name="Stenlid J."/>
        </authorList>
    </citation>
    <scope>NUCLEOTIDE SEQUENCE [LARGE SCALE GENOMIC DNA]</scope>
    <source>
        <strain evidence="2 3">TC 32-1</strain>
    </source>
</reference>
<dbReference type="Proteomes" id="UP000030671">
    <property type="component" value="Unassembled WGS sequence"/>
</dbReference>
<gene>
    <name evidence="2" type="ORF">HETIRDRAFT_455648</name>
</gene>
<organism evidence="2 3">
    <name type="scientific">Heterobasidion irregulare (strain TC 32-1)</name>
    <dbReference type="NCBI Taxonomy" id="747525"/>
    <lineage>
        <taxon>Eukaryota</taxon>
        <taxon>Fungi</taxon>
        <taxon>Dikarya</taxon>
        <taxon>Basidiomycota</taxon>
        <taxon>Agaricomycotina</taxon>
        <taxon>Agaricomycetes</taxon>
        <taxon>Russulales</taxon>
        <taxon>Bondarzewiaceae</taxon>
        <taxon>Heterobasidion</taxon>
        <taxon>Heterobasidion annosum species complex</taxon>
    </lineage>
</organism>
<dbReference type="EMBL" id="KI925465">
    <property type="protein sequence ID" value="ETW76052.1"/>
    <property type="molecule type" value="Genomic_DNA"/>
</dbReference>
<feature type="compositionally biased region" description="Polar residues" evidence="1">
    <location>
        <begin position="316"/>
        <end position="333"/>
    </location>
</feature>
<proteinExistence type="predicted"/>
<dbReference type="GeneID" id="20676645"/>
<evidence type="ECO:0000256" key="1">
    <source>
        <dbReference type="SAM" id="MobiDB-lite"/>
    </source>
</evidence>
<sequence length="333" mass="36597">MFLPRHGASQRARRHVHILYPPALRLTPPQCKPSRTSRSAIGWSVEGRLACRLVQGASSAGLRLSPHSMNSSCLAPCLPLFFSRFLFILLLLSLSSALAPAHCIASAMGVSRWTAAGWVALAWILTAGPDRMRSLFESYCRPGLVQRPRVHGFYEEAIARGMSSPSPQLPADTCMHYWTAERALDARARHGSDSSLLASTRMSWHLVRFLRNANRDGVGLPLSRCLACYPRPCTHKQAPLVRLRRPATQFHTRAPRSTRPAAQVLISACLESRDILGSSTSSQARVQHRDTPKEMPSSWMTGLRSAGALPAGSPQALWTPQDRPTISTSLIDP</sequence>
<dbReference type="AlphaFoldDB" id="W4JR55"/>
<name>W4JR55_HETIT</name>
<dbReference type="HOGENOM" id="CLU_834349_0_0_1"/>
<feature type="region of interest" description="Disordered" evidence="1">
    <location>
        <begin position="312"/>
        <end position="333"/>
    </location>
</feature>